<evidence type="ECO:0000313" key="3">
    <source>
        <dbReference type="EMBL" id="AMW99508.1"/>
    </source>
</evidence>
<dbReference type="AlphaFoldDB" id="A0A143HCN6"/>
<gene>
    <name evidence="3" type="ORF">ATY39_08585</name>
</gene>
<name>A0A143HCN6_9BACL</name>
<evidence type="ECO:0000313" key="4">
    <source>
        <dbReference type="Proteomes" id="UP000076021"/>
    </source>
</evidence>
<reference evidence="4" key="2">
    <citation type="submission" date="2016-03" db="EMBL/GenBank/DDBJ databases">
        <authorList>
            <person name="Ploux O."/>
        </authorList>
    </citation>
    <scope>NUCLEOTIDE SEQUENCE [LARGE SCALE GENOMIC DNA]</scope>
    <source>
        <strain evidence="4">PP9</strain>
    </source>
</reference>
<evidence type="ECO:0000256" key="1">
    <source>
        <dbReference type="SAM" id="Phobius"/>
    </source>
</evidence>
<dbReference type="Pfam" id="PF14341">
    <property type="entry name" value="PilX_N"/>
    <property type="match status" value="1"/>
</dbReference>
<feature type="transmembrane region" description="Helical" evidence="1">
    <location>
        <begin position="12"/>
        <end position="31"/>
    </location>
</feature>
<keyword evidence="4" id="KW-1185">Reference proteome</keyword>
<dbReference type="InterPro" id="IPR025746">
    <property type="entry name" value="PilX_N_dom"/>
</dbReference>
<dbReference type="Proteomes" id="UP000076021">
    <property type="component" value="Chromosome"/>
</dbReference>
<dbReference type="RefSeq" id="WP_066788575.1">
    <property type="nucleotide sequence ID" value="NZ_CP014806.1"/>
</dbReference>
<protein>
    <recommendedName>
        <fullName evidence="2">Type 4 fimbrial biogenesis protein PilX N-terminal domain-containing protein</fullName>
    </recommendedName>
</protein>
<sequence length="618" mass="67983">MIKIFKNEQGYTLIIAVSIILIISILGVSLMKVTSTTLKQSDNERNYQSVYYIAESGVSQVRAKINEIANNAFNKTKIDYDSLKVEEKATYPFEEKFLQSTMKAVNSYIEANKNTNNYPIKKIYLTQMQNNLTPFSLTEIEPLNNVVTSNSKLNSLQYSINSTGKIGDKTTRKVSQTIKITLNANTEGKEETSNDEQPSTFKACSNGDFNSINSTGSLDIEGDVILKEGGKLSANGNIKGNFYSFGSLEINNSINFGGNIYASQSIKIPNRPTISGQLYSKGDITINNNPPINGDIVSENNVYITNGGMSGTVYAAQKIVSSSTSIKKFENVTINNLPKPKNLLSLMNDPTKIYEGQTCTNMDSDQFKPKIPSVDFQITTSDFPSPNGGSTLTFSDSQKNLYFNKFGVQKPIEIKLPNGSKNEVYSIYVDTLNMDNQDISISGNGILKVYVKSSLGLGSINQLNSSDGKPRSNFDTTIYYLSDKPETPYFSNWGGKKINANIFIKNSDLNTNQCKINGNIIVLGKHSVTISGDNETNGQIFYLPESNLSASGSATITGYVKAKNVIGSGNIKIFNPTSEINTDIFDTPNSSKNYTYIDYKSANNLVTEVDQKEVELKK</sequence>
<proteinExistence type="predicted"/>
<organism evidence="3 4">
    <name type="scientific">Rummeliibacillus stabekisii</name>
    <dbReference type="NCBI Taxonomy" id="241244"/>
    <lineage>
        <taxon>Bacteria</taxon>
        <taxon>Bacillati</taxon>
        <taxon>Bacillota</taxon>
        <taxon>Bacilli</taxon>
        <taxon>Bacillales</taxon>
        <taxon>Caryophanaceae</taxon>
        <taxon>Rummeliibacillus</taxon>
    </lineage>
</organism>
<reference evidence="3 4" key="1">
    <citation type="journal article" date="2016" name="Genome Announc.">
        <title>Whole-Genome Sequence of Rummeliibacillus stabekisii Strain PP9 Isolated from Antarctic Soil.</title>
        <authorList>
            <person name="da Mota F.F."/>
            <person name="Vollu R.E."/>
            <person name="Jurelevicius D."/>
            <person name="Seldin L."/>
        </authorList>
    </citation>
    <scope>NUCLEOTIDE SEQUENCE [LARGE SCALE GENOMIC DNA]</scope>
    <source>
        <strain evidence="3 4">PP9</strain>
    </source>
</reference>
<dbReference type="EMBL" id="CP014806">
    <property type="protein sequence ID" value="AMW99508.1"/>
    <property type="molecule type" value="Genomic_DNA"/>
</dbReference>
<keyword evidence="1" id="KW-0472">Membrane</keyword>
<keyword evidence="1" id="KW-0812">Transmembrane</keyword>
<dbReference type="OrthoDB" id="2163447at2"/>
<dbReference type="KEGG" id="rst:ATY39_08585"/>
<evidence type="ECO:0000259" key="2">
    <source>
        <dbReference type="Pfam" id="PF14341"/>
    </source>
</evidence>
<feature type="domain" description="Type 4 fimbrial biogenesis protein PilX N-terminal" evidence="2">
    <location>
        <begin position="9"/>
        <end position="58"/>
    </location>
</feature>
<keyword evidence="1" id="KW-1133">Transmembrane helix</keyword>
<accession>A0A143HCN6</accession>
<dbReference type="STRING" id="241244.ATY39_08585"/>